<sequence>MTNEEFQKIVLEELRKLNEKVGNLGQGQIRLEQGQIKLGQGQEEIRKDLKAVIEQTTDLTESRQELMQR</sequence>
<accession>M1Z5E6</accession>
<dbReference type="Proteomes" id="UP000245423">
    <property type="component" value="Chromosome 1"/>
</dbReference>
<dbReference type="OrthoDB" id="1707630at2"/>
<evidence type="ECO:0000313" key="2">
    <source>
        <dbReference type="Proteomes" id="UP000245423"/>
    </source>
</evidence>
<keyword evidence="2" id="KW-1185">Reference proteome</keyword>
<dbReference type="HOGENOM" id="CLU_2768678_0_0_9"/>
<evidence type="ECO:0000313" key="1">
    <source>
        <dbReference type="EMBL" id="SHD76452.1"/>
    </source>
</evidence>
<protein>
    <submittedName>
        <fullName evidence="1">Uncharacterized protein</fullName>
    </submittedName>
</protein>
<gene>
    <name evidence="1" type="ORF">CUESP1_1077</name>
</gene>
<dbReference type="RefSeq" id="WP_005582610.1">
    <property type="nucleotide sequence ID" value="NZ_LT669839.1"/>
</dbReference>
<reference evidence="1 2" key="1">
    <citation type="submission" date="2016-11" db="EMBL/GenBank/DDBJ databases">
        <authorList>
            <person name="Manzoor S."/>
        </authorList>
    </citation>
    <scope>NUCLEOTIDE SEQUENCE [LARGE SCALE GENOMIC DNA]</scope>
    <source>
        <strain evidence="1">Clostridium ultunense strain Esp</strain>
    </source>
</reference>
<proteinExistence type="predicted"/>
<organism evidence="1 2">
    <name type="scientific">[Clostridium] ultunense Esp</name>
    <dbReference type="NCBI Taxonomy" id="1288971"/>
    <lineage>
        <taxon>Bacteria</taxon>
        <taxon>Bacillati</taxon>
        <taxon>Bacillota</taxon>
        <taxon>Tissierellia</taxon>
        <taxon>Tissierellales</taxon>
        <taxon>Tepidimicrobiaceae</taxon>
        <taxon>Schnuerera</taxon>
    </lineage>
</organism>
<dbReference type="AlphaFoldDB" id="M1Z5E6"/>
<dbReference type="EMBL" id="LT669839">
    <property type="protein sequence ID" value="SHD76452.1"/>
    <property type="molecule type" value="Genomic_DNA"/>
</dbReference>
<name>M1Z5E6_9FIRM</name>